<organism evidence="1 2">
    <name type="scientific">Nonomuraea cypriaca</name>
    <dbReference type="NCBI Taxonomy" id="1187855"/>
    <lineage>
        <taxon>Bacteria</taxon>
        <taxon>Bacillati</taxon>
        <taxon>Actinomycetota</taxon>
        <taxon>Actinomycetes</taxon>
        <taxon>Streptosporangiales</taxon>
        <taxon>Streptosporangiaceae</taxon>
        <taxon>Nonomuraea</taxon>
    </lineage>
</organism>
<dbReference type="InterPro" id="IPR051806">
    <property type="entry name" value="HAD-like_SPP"/>
</dbReference>
<dbReference type="PANTHER" id="PTHR43481:SF4">
    <property type="entry name" value="GLYCEROL-1-PHOSPHATE PHOSPHOHYDROLASE 1-RELATED"/>
    <property type="match status" value="1"/>
</dbReference>
<dbReference type="SFLD" id="SFLDS00003">
    <property type="entry name" value="Haloacid_Dehalogenase"/>
    <property type="match status" value="1"/>
</dbReference>
<dbReference type="InterPro" id="IPR023214">
    <property type="entry name" value="HAD_sf"/>
</dbReference>
<dbReference type="SUPFAM" id="SSF56784">
    <property type="entry name" value="HAD-like"/>
    <property type="match status" value="1"/>
</dbReference>
<dbReference type="SFLD" id="SFLDG01129">
    <property type="entry name" value="C1.5:_HAD__Beta-PGM__Phosphata"/>
    <property type="match status" value="1"/>
</dbReference>
<evidence type="ECO:0000313" key="2">
    <source>
        <dbReference type="Proteomes" id="UP000605361"/>
    </source>
</evidence>
<sequence length="246" mass="26240">MNEACRPSTCPATTSPSYCCAPAIPDDVDALVFDFDGTLANTTPVHEHALRLALRPHGVDLNHDWYVRHVGLSIHDLLAALPGGRQLTHDEIIRHSRTHLLATMHHITPISCVVSLLHAARRAGLPCAVASGASQLLVHPGLDALGLTDEFAAVVAREDVTHGKPAPDLYLEAARSLDIPPDHCLAIDDAPDGITAARAADMHVITVADGHLTPTCKGAERTAHLFASEAAAPMPTTISRFRRMTT</sequence>
<dbReference type="GO" id="GO:0050308">
    <property type="term" value="F:sugar-phosphatase activity"/>
    <property type="evidence" value="ECO:0007669"/>
    <property type="project" value="TreeGrafter"/>
</dbReference>
<keyword evidence="2" id="KW-1185">Reference proteome</keyword>
<protein>
    <submittedName>
        <fullName evidence="1">HAD family phosphatase</fullName>
    </submittedName>
</protein>
<evidence type="ECO:0000313" key="1">
    <source>
        <dbReference type="EMBL" id="MBF8187811.1"/>
    </source>
</evidence>
<dbReference type="InterPro" id="IPR036412">
    <property type="entry name" value="HAD-like_sf"/>
</dbReference>
<dbReference type="InterPro" id="IPR023198">
    <property type="entry name" value="PGP-like_dom2"/>
</dbReference>
<gene>
    <name evidence="1" type="ORF">ITP53_19145</name>
</gene>
<dbReference type="NCBIfam" id="TIGR01509">
    <property type="entry name" value="HAD-SF-IA-v3"/>
    <property type="match status" value="1"/>
</dbReference>
<name>A0A931A7K1_9ACTN</name>
<dbReference type="Proteomes" id="UP000605361">
    <property type="component" value="Unassembled WGS sequence"/>
</dbReference>
<dbReference type="AlphaFoldDB" id="A0A931A7K1"/>
<reference evidence="1" key="1">
    <citation type="submission" date="2020-11" db="EMBL/GenBank/DDBJ databases">
        <title>Whole-genome analyses of Nonomuraea sp. K274.</title>
        <authorList>
            <person name="Veyisoglu A."/>
        </authorList>
    </citation>
    <scope>NUCLEOTIDE SEQUENCE</scope>
    <source>
        <strain evidence="1">K274</strain>
    </source>
</reference>
<dbReference type="PANTHER" id="PTHR43481">
    <property type="entry name" value="FRUCTOSE-1-PHOSPHATE PHOSPHATASE"/>
    <property type="match status" value="1"/>
</dbReference>
<comment type="caution">
    <text evidence="1">The sequence shown here is derived from an EMBL/GenBank/DDBJ whole genome shotgun (WGS) entry which is preliminary data.</text>
</comment>
<accession>A0A931A7K1</accession>
<dbReference type="Gene3D" id="1.10.150.240">
    <property type="entry name" value="Putative phosphatase, domain 2"/>
    <property type="match status" value="1"/>
</dbReference>
<dbReference type="Gene3D" id="3.40.50.1000">
    <property type="entry name" value="HAD superfamily/HAD-like"/>
    <property type="match status" value="1"/>
</dbReference>
<dbReference type="EMBL" id="JADOGI010000053">
    <property type="protein sequence ID" value="MBF8187811.1"/>
    <property type="molecule type" value="Genomic_DNA"/>
</dbReference>
<proteinExistence type="predicted"/>
<dbReference type="Pfam" id="PF00702">
    <property type="entry name" value="Hydrolase"/>
    <property type="match status" value="1"/>
</dbReference>
<dbReference type="InterPro" id="IPR006439">
    <property type="entry name" value="HAD-SF_hydro_IA"/>
</dbReference>